<dbReference type="PANTHER" id="PTHR43179">
    <property type="entry name" value="RHAMNOSYLTRANSFERASE WBBL"/>
    <property type="match status" value="1"/>
</dbReference>
<feature type="domain" description="Galactofuranosyltransferase-2 C-terminal" evidence="6">
    <location>
        <begin position="435"/>
        <end position="628"/>
    </location>
</feature>
<dbReference type="Pfam" id="PF13641">
    <property type="entry name" value="Glyco_tranf_2_3"/>
    <property type="match status" value="1"/>
</dbReference>
<name>A0A1D9MJT5_9ACTO</name>
<dbReference type="Gene3D" id="3.90.550.60">
    <property type="match status" value="1"/>
</dbReference>
<dbReference type="RefSeq" id="WP_071163915.1">
    <property type="nucleotide sequence ID" value="NZ_CP017812.1"/>
</dbReference>
<evidence type="ECO:0000313" key="7">
    <source>
        <dbReference type="EMBL" id="AOZ72449.1"/>
    </source>
</evidence>
<dbReference type="KEGG" id="avu:BK816_03365"/>
<keyword evidence="4 7" id="KW-0808">Transferase</keyword>
<keyword evidence="8" id="KW-1185">Reference proteome</keyword>
<dbReference type="STRING" id="1912795.BK816_03365"/>
<dbReference type="InterPro" id="IPR045699">
    <property type="entry name" value="GlfT2_C"/>
</dbReference>
<dbReference type="Pfam" id="PF19320">
    <property type="entry name" value="GlfT2_domain3"/>
    <property type="match status" value="1"/>
</dbReference>
<evidence type="ECO:0000259" key="5">
    <source>
        <dbReference type="Pfam" id="PF17994"/>
    </source>
</evidence>
<dbReference type="AlphaFoldDB" id="A0A1D9MJT5"/>
<evidence type="ECO:0000256" key="3">
    <source>
        <dbReference type="ARBA" id="ARBA00022676"/>
    </source>
</evidence>
<evidence type="ECO:0000313" key="8">
    <source>
        <dbReference type="Proteomes" id="UP000176288"/>
    </source>
</evidence>
<proteinExistence type="inferred from homology"/>
<keyword evidence="3" id="KW-0328">Glycosyltransferase</keyword>
<dbReference type="PANTHER" id="PTHR43179:SF12">
    <property type="entry name" value="GALACTOFURANOSYLTRANSFERASE GLFT2"/>
    <property type="match status" value="1"/>
</dbReference>
<evidence type="ECO:0000259" key="6">
    <source>
        <dbReference type="Pfam" id="PF19320"/>
    </source>
</evidence>
<dbReference type="OrthoDB" id="3225550at2"/>
<reference evidence="7 8" key="1">
    <citation type="submission" date="2016-10" db="EMBL/GenBank/DDBJ databases">
        <title>Actinomyces aegypiusis sp. nov., isolated from the Aegypius monachus in Qinghai Tibet Plateau China.</title>
        <authorList>
            <person name="Wang Y."/>
        </authorList>
    </citation>
    <scope>NUCLEOTIDE SEQUENCE [LARGE SCALE GENOMIC DNA]</scope>
    <source>
        <strain evidence="7 8">VUL4_3</strain>
    </source>
</reference>
<dbReference type="Pfam" id="PF17994">
    <property type="entry name" value="Glft2_N"/>
    <property type="match status" value="1"/>
</dbReference>
<dbReference type="InterPro" id="IPR040492">
    <property type="entry name" value="GlfT2_N"/>
</dbReference>
<comment type="pathway">
    <text evidence="1">Cell wall biogenesis; cell wall polysaccharide biosynthesis.</text>
</comment>
<dbReference type="EMBL" id="CP017812">
    <property type="protein sequence ID" value="AOZ72449.1"/>
    <property type="molecule type" value="Genomic_DNA"/>
</dbReference>
<evidence type="ECO:0000256" key="1">
    <source>
        <dbReference type="ARBA" id="ARBA00004776"/>
    </source>
</evidence>
<organism evidence="7 8">
    <name type="scientific">Boudabousia tangfeifanii</name>
    <dbReference type="NCBI Taxonomy" id="1912795"/>
    <lineage>
        <taxon>Bacteria</taxon>
        <taxon>Bacillati</taxon>
        <taxon>Actinomycetota</taxon>
        <taxon>Actinomycetes</taxon>
        <taxon>Actinomycetales</taxon>
        <taxon>Actinomycetaceae</taxon>
        <taxon>Boudabousia</taxon>
    </lineage>
</organism>
<sequence length="650" mass="72944">MTETMLQRLIFSAESDADLMPLYAEGRLENTEFPDTIAAAERAKLKSYTRTSAVIAAGQYVSFATYFNAFPAAYWFRFTPLRKVTLRIEAKGEGKVLVYRSSAKANCYRIETLEIDHDGTYEITLPLAKFRDGGWYWIDAQAGEKDLVLNSVQWVTDVKGRIENPKITIGITTFNRPEDCVLALGQLAESDAVAEVLNEIVVVDQGNKNVVDEENYPQVKQKLGDKLRVITQPNLGGSGGFTRGMYEACQNGSDFVILLDDDVRVEAEGFARAAIFGAMCTKDTIVGGHMFSMYQRTLLHAYAEAVSQKNFWWGPIPGTPANHDFAKLSLRSTPAIHHLAVGNYNGWWMCMIPTKTIKKIGMSLPFFIKWDDSEYGLRAANNGVPTVSLPGVAVWHVPWTDKDDSLDWQAYFHQRNRVVAALMHSKLSHGGRLLPQSTTAQLKHLLSSQYSVVALRNKAIADILRGPEHMHAEIATIVPEVRKLRGQYPDAQAKAEPDAFPPSRVDAKLSKEETLHRPHKHSHRLLMAATGLARHFIKPKKLSRKYPEMYVPFRDAEWIVLSQLDSAVVSNSDGSAASWYQRDPKIFRELLNESNRLHRELWRRWPELSAKYKAAASEVTGTKAWERTLGIDSQAAAEESTLVESTSVKN</sequence>
<gene>
    <name evidence="7" type="ORF">BK816_03365</name>
</gene>
<accession>A0A1D9MJT5</accession>
<comment type="similarity">
    <text evidence="2">Belongs to the glycosyltransferase 2 family.</text>
</comment>
<dbReference type="Proteomes" id="UP000176288">
    <property type="component" value="Chromosome"/>
</dbReference>
<evidence type="ECO:0000256" key="2">
    <source>
        <dbReference type="ARBA" id="ARBA00006739"/>
    </source>
</evidence>
<dbReference type="InterPro" id="IPR029044">
    <property type="entry name" value="Nucleotide-diphossugar_trans"/>
</dbReference>
<protein>
    <submittedName>
        <fullName evidence="7">Glycosyl transferase</fullName>
    </submittedName>
</protein>
<evidence type="ECO:0000256" key="4">
    <source>
        <dbReference type="ARBA" id="ARBA00022679"/>
    </source>
</evidence>
<feature type="domain" description="Galactofuranosyltransferase GlfT2 N-terminal" evidence="5">
    <location>
        <begin position="41"/>
        <end position="157"/>
    </location>
</feature>
<dbReference type="SUPFAM" id="SSF53448">
    <property type="entry name" value="Nucleotide-diphospho-sugar transferases"/>
    <property type="match status" value="1"/>
</dbReference>
<dbReference type="GO" id="GO:0016757">
    <property type="term" value="F:glycosyltransferase activity"/>
    <property type="evidence" value="ECO:0007669"/>
    <property type="project" value="UniProtKB-KW"/>
</dbReference>